<dbReference type="Proteomes" id="UP000229342">
    <property type="component" value="Unassembled WGS sequence"/>
</dbReference>
<feature type="compositionally biased region" description="Basic and acidic residues" evidence="1">
    <location>
        <begin position="95"/>
        <end position="104"/>
    </location>
</feature>
<dbReference type="EMBL" id="PCVG01000050">
    <property type="protein sequence ID" value="PIQ68463.1"/>
    <property type="molecule type" value="Genomic_DNA"/>
</dbReference>
<name>A0A2H0KD12_9BACT</name>
<sequence length="104" mass="11948">MPPEKAKALFEQMHKAAEGLPVDSVPKKKVIHSPIEFKGIQRSTTPKKIPGESIPIVKQAEGLPIKPQPRQAFENEWDTKHDEEETKRWNRLRPGHSEEEPEHN</sequence>
<evidence type="ECO:0000313" key="2">
    <source>
        <dbReference type="EMBL" id="PIQ68463.1"/>
    </source>
</evidence>
<dbReference type="AlphaFoldDB" id="A0A2H0KD12"/>
<comment type="caution">
    <text evidence="2">The sequence shown here is derived from an EMBL/GenBank/DDBJ whole genome shotgun (WGS) entry which is preliminary data.</text>
</comment>
<protein>
    <submittedName>
        <fullName evidence="2">Uncharacterized protein</fullName>
    </submittedName>
</protein>
<gene>
    <name evidence="2" type="ORF">COV91_03995</name>
</gene>
<feature type="compositionally biased region" description="Basic and acidic residues" evidence="1">
    <location>
        <begin position="77"/>
        <end position="88"/>
    </location>
</feature>
<feature type="region of interest" description="Disordered" evidence="1">
    <location>
        <begin position="60"/>
        <end position="104"/>
    </location>
</feature>
<proteinExistence type="predicted"/>
<reference evidence="2 3" key="1">
    <citation type="submission" date="2017-09" db="EMBL/GenBank/DDBJ databases">
        <title>Depth-based differentiation of microbial function through sediment-hosted aquifers and enrichment of novel symbionts in the deep terrestrial subsurface.</title>
        <authorList>
            <person name="Probst A.J."/>
            <person name="Ladd B."/>
            <person name="Jarett J.K."/>
            <person name="Geller-Mcgrath D.E."/>
            <person name="Sieber C.M."/>
            <person name="Emerson J.B."/>
            <person name="Anantharaman K."/>
            <person name="Thomas B.C."/>
            <person name="Malmstrom R."/>
            <person name="Stieglmeier M."/>
            <person name="Klingl A."/>
            <person name="Woyke T."/>
            <person name="Ryan C.M."/>
            <person name="Banfield J.F."/>
        </authorList>
    </citation>
    <scope>NUCLEOTIDE SEQUENCE [LARGE SCALE GENOMIC DNA]</scope>
    <source>
        <strain evidence="2">CG11_big_fil_rev_8_21_14_0_20_46_11</strain>
    </source>
</reference>
<evidence type="ECO:0000313" key="3">
    <source>
        <dbReference type="Proteomes" id="UP000229342"/>
    </source>
</evidence>
<accession>A0A2H0KD12</accession>
<evidence type="ECO:0000256" key="1">
    <source>
        <dbReference type="SAM" id="MobiDB-lite"/>
    </source>
</evidence>
<organism evidence="2 3">
    <name type="scientific">Candidatus Taylorbacteria bacterium CG11_big_fil_rev_8_21_14_0_20_46_11</name>
    <dbReference type="NCBI Taxonomy" id="1975025"/>
    <lineage>
        <taxon>Bacteria</taxon>
        <taxon>Candidatus Tayloriibacteriota</taxon>
    </lineage>
</organism>